<organism evidence="2 3">
    <name type="scientific">Melittangium boletus DSM 14713</name>
    <dbReference type="NCBI Taxonomy" id="1294270"/>
    <lineage>
        <taxon>Bacteria</taxon>
        <taxon>Pseudomonadati</taxon>
        <taxon>Myxococcota</taxon>
        <taxon>Myxococcia</taxon>
        <taxon>Myxococcales</taxon>
        <taxon>Cystobacterineae</taxon>
        <taxon>Archangiaceae</taxon>
        <taxon>Melittangium</taxon>
    </lineage>
</organism>
<accession>A0A250I9T3</accession>
<dbReference type="AlphaFoldDB" id="A0A250I9T3"/>
<gene>
    <name evidence="2" type="ORF">MEBOL_002078</name>
</gene>
<evidence type="ECO:0000256" key="1">
    <source>
        <dbReference type="SAM" id="Phobius"/>
    </source>
</evidence>
<name>A0A250I9T3_9BACT</name>
<dbReference type="Proteomes" id="UP000217289">
    <property type="component" value="Chromosome"/>
</dbReference>
<feature type="transmembrane region" description="Helical" evidence="1">
    <location>
        <begin position="6"/>
        <end position="23"/>
    </location>
</feature>
<keyword evidence="1" id="KW-0472">Membrane</keyword>
<dbReference type="RefSeq" id="WP_095977296.1">
    <property type="nucleotide sequence ID" value="NZ_CP022163.1"/>
</dbReference>
<keyword evidence="1" id="KW-0812">Transmembrane</keyword>
<evidence type="ECO:0000313" key="2">
    <source>
        <dbReference type="EMBL" id="ATB28629.1"/>
    </source>
</evidence>
<dbReference type="OrthoDB" id="5521818at2"/>
<evidence type="ECO:0000313" key="3">
    <source>
        <dbReference type="Proteomes" id="UP000217289"/>
    </source>
</evidence>
<reference evidence="2 3" key="1">
    <citation type="submission" date="2017-06" db="EMBL/GenBank/DDBJ databases">
        <authorList>
            <person name="Kim H.J."/>
            <person name="Triplett B.A."/>
        </authorList>
    </citation>
    <scope>NUCLEOTIDE SEQUENCE [LARGE SCALE GENOMIC DNA]</scope>
    <source>
        <strain evidence="2 3">DSM 14713</strain>
    </source>
</reference>
<dbReference type="KEGG" id="mbd:MEBOL_002078"/>
<dbReference type="EMBL" id="CP022163">
    <property type="protein sequence ID" value="ATB28629.1"/>
    <property type="molecule type" value="Genomic_DNA"/>
</dbReference>
<keyword evidence="3" id="KW-1185">Reference proteome</keyword>
<protein>
    <submittedName>
        <fullName evidence="2">Uncharacterized protein</fullName>
    </submittedName>
</protein>
<proteinExistence type="predicted"/>
<sequence>MNSDIVILVVGAGLILGFFYWFLSRTEASRLRDQYFLHIHLPRAEAEASLARHMARAQERHPGKSEAWYLRQILADLRRDRR</sequence>
<keyword evidence="1" id="KW-1133">Transmembrane helix</keyword>